<dbReference type="SUPFAM" id="SSF51445">
    <property type="entry name" value="(Trans)glycosidases"/>
    <property type="match status" value="1"/>
</dbReference>
<evidence type="ECO:0000256" key="2">
    <source>
        <dbReference type="ARBA" id="ARBA00022801"/>
    </source>
</evidence>
<dbReference type="GO" id="GO:0005975">
    <property type="term" value="P:carbohydrate metabolic process"/>
    <property type="evidence" value="ECO:0007669"/>
    <property type="project" value="InterPro"/>
</dbReference>
<feature type="compositionally biased region" description="Basic and acidic residues" evidence="5">
    <location>
        <begin position="482"/>
        <end position="502"/>
    </location>
</feature>
<keyword evidence="3" id="KW-0326">Glycosidase</keyword>
<proteinExistence type="inferred from homology"/>
<name>A0AAW1PXI3_9CHLO</name>
<dbReference type="Proteomes" id="UP001489004">
    <property type="component" value="Unassembled WGS sequence"/>
</dbReference>
<reference evidence="6 7" key="1">
    <citation type="journal article" date="2024" name="Nat. Commun.">
        <title>Phylogenomics reveals the evolutionary origins of lichenization in chlorophyte algae.</title>
        <authorList>
            <person name="Puginier C."/>
            <person name="Libourel C."/>
            <person name="Otte J."/>
            <person name="Skaloud P."/>
            <person name="Haon M."/>
            <person name="Grisel S."/>
            <person name="Petersen M."/>
            <person name="Berrin J.G."/>
            <person name="Delaux P.M."/>
            <person name="Dal Grande F."/>
            <person name="Keller J."/>
        </authorList>
    </citation>
    <scope>NUCLEOTIDE SEQUENCE [LARGE SCALE GENOMIC DNA]</scope>
    <source>
        <strain evidence="6 7">SAG 2043</strain>
    </source>
</reference>
<dbReference type="InterPro" id="IPR017853">
    <property type="entry name" value="GH"/>
</dbReference>
<dbReference type="GO" id="GO:0008422">
    <property type="term" value="F:beta-glucosidase activity"/>
    <property type="evidence" value="ECO:0007669"/>
    <property type="project" value="TreeGrafter"/>
</dbReference>
<evidence type="ECO:0000313" key="7">
    <source>
        <dbReference type="Proteomes" id="UP001489004"/>
    </source>
</evidence>
<keyword evidence="7" id="KW-1185">Reference proteome</keyword>
<evidence type="ECO:0000256" key="3">
    <source>
        <dbReference type="ARBA" id="ARBA00023295"/>
    </source>
</evidence>
<sequence length="530" mass="60874">MADKKAEQKSEAPKDHKPFLCGVAVQVYQNSGDPNSNWGWFEKQKSTHVNLSLRISDGDLSPPDPLSVNEGNIVQADWPKLGPSTMKEGFQIGKSSDFWNRYKQDIQLCKDIGCNSFRLSLEWSRLYPRRGVLDQSAVERYNEIFDELDRQGMEPNVTLHWFTHPRWFDEIGGFLKEENVDVFVDWACTAFQLFGKRAKLWATFNEPAVASMCGYVAGNHPPGLILHFRECGIHLGNMMRCHAAAYEAIKALPGGKDVQVGIVHNVFWVEPRGSGPLYAHVRAAIAVSNRVWANETVMNFLLTGEFKYWRPLWKDIHWKHPKGKPGCDFFGLNHYARGIVSWTLQPSNKGPKGIADMGYPVYPPSLYRSITYASQLGVPVYVMENGMPSEEDDERREEWINGCLGEVERAVDDGYDVRGYMYWTLLDNFEWNFGWLLKFGLYEWHPDNDQKRRLRDGAKCIKKWYAELPDRLGKKLATLKPKNDKPKEQRLADADRAERDFLKQQGQSRAEIKEMMPDVRDPLKVGLDTM</sequence>
<organism evidence="6 7">
    <name type="scientific">[Myrmecia] bisecta</name>
    <dbReference type="NCBI Taxonomy" id="41462"/>
    <lineage>
        <taxon>Eukaryota</taxon>
        <taxon>Viridiplantae</taxon>
        <taxon>Chlorophyta</taxon>
        <taxon>core chlorophytes</taxon>
        <taxon>Trebouxiophyceae</taxon>
        <taxon>Trebouxiales</taxon>
        <taxon>Trebouxiaceae</taxon>
        <taxon>Myrmecia</taxon>
    </lineage>
</organism>
<evidence type="ECO:0000256" key="5">
    <source>
        <dbReference type="SAM" id="MobiDB-lite"/>
    </source>
</evidence>
<dbReference type="EMBL" id="JALJOR010000007">
    <property type="protein sequence ID" value="KAK9814269.1"/>
    <property type="molecule type" value="Genomic_DNA"/>
</dbReference>
<protein>
    <recommendedName>
        <fullName evidence="8">Beta-glucosidase</fullName>
    </recommendedName>
</protein>
<dbReference type="Gene3D" id="3.20.20.80">
    <property type="entry name" value="Glycosidases"/>
    <property type="match status" value="1"/>
</dbReference>
<dbReference type="PANTHER" id="PTHR10353:SF36">
    <property type="entry name" value="LP05116P"/>
    <property type="match status" value="1"/>
</dbReference>
<comment type="caution">
    <text evidence="6">The sequence shown here is derived from an EMBL/GenBank/DDBJ whole genome shotgun (WGS) entry which is preliminary data.</text>
</comment>
<keyword evidence="2" id="KW-0378">Hydrolase</keyword>
<gene>
    <name evidence="6" type="ORF">WJX72_003165</name>
</gene>
<comment type="similarity">
    <text evidence="1 4">Belongs to the glycosyl hydrolase 1 family.</text>
</comment>
<dbReference type="PRINTS" id="PR00131">
    <property type="entry name" value="GLHYDRLASE1"/>
</dbReference>
<evidence type="ECO:0000256" key="4">
    <source>
        <dbReference type="RuleBase" id="RU003690"/>
    </source>
</evidence>
<feature type="region of interest" description="Disordered" evidence="5">
    <location>
        <begin position="482"/>
        <end position="508"/>
    </location>
</feature>
<dbReference type="Pfam" id="PF00232">
    <property type="entry name" value="Glyco_hydro_1"/>
    <property type="match status" value="1"/>
</dbReference>
<evidence type="ECO:0008006" key="8">
    <source>
        <dbReference type="Google" id="ProtNLM"/>
    </source>
</evidence>
<accession>A0AAW1PXI3</accession>
<dbReference type="InterPro" id="IPR001360">
    <property type="entry name" value="Glyco_hydro_1"/>
</dbReference>
<dbReference type="AlphaFoldDB" id="A0AAW1PXI3"/>
<evidence type="ECO:0000313" key="6">
    <source>
        <dbReference type="EMBL" id="KAK9814269.1"/>
    </source>
</evidence>
<dbReference type="PANTHER" id="PTHR10353">
    <property type="entry name" value="GLYCOSYL HYDROLASE"/>
    <property type="match status" value="1"/>
</dbReference>
<evidence type="ECO:0000256" key="1">
    <source>
        <dbReference type="ARBA" id="ARBA00010838"/>
    </source>
</evidence>